<dbReference type="PANTHER" id="PTHR42932">
    <property type="entry name" value="GENERAL STRESS PROTEIN 20U"/>
    <property type="match status" value="1"/>
</dbReference>
<comment type="similarity">
    <text evidence="1 2">Belongs to the Dps family.</text>
</comment>
<gene>
    <name evidence="4" type="ORF">GGR17_003163</name>
</gene>
<name>A0A840CB92_9RHOB</name>
<evidence type="ECO:0000256" key="2">
    <source>
        <dbReference type="RuleBase" id="RU003875"/>
    </source>
</evidence>
<dbReference type="Proteomes" id="UP000585681">
    <property type="component" value="Unassembled WGS sequence"/>
</dbReference>
<dbReference type="RefSeq" id="WP_054539533.1">
    <property type="nucleotide sequence ID" value="NZ_JACIEQ010000005.1"/>
</dbReference>
<dbReference type="CDD" id="cd01043">
    <property type="entry name" value="DPS"/>
    <property type="match status" value="1"/>
</dbReference>
<evidence type="ECO:0000313" key="5">
    <source>
        <dbReference type="Proteomes" id="UP000585681"/>
    </source>
</evidence>
<dbReference type="EMBL" id="JACIEQ010000005">
    <property type="protein sequence ID" value="MBB4023334.1"/>
    <property type="molecule type" value="Genomic_DNA"/>
</dbReference>
<comment type="caution">
    <text evidence="4">The sequence shown here is derived from an EMBL/GenBank/DDBJ whole genome shotgun (WGS) entry which is preliminary data.</text>
</comment>
<keyword evidence="5" id="KW-1185">Reference proteome</keyword>
<dbReference type="GO" id="GO:0008199">
    <property type="term" value="F:ferric iron binding"/>
    <property type="evidence" value="ECO:0007669"/>
    <property type="project" value="InterPro"/>
</dbReference>
<proteinExistence type="inferred from homology"/>
<feature type="domain" description="Ferritin/DPS" evidence="3">
    <location>
        <begin position="28"/>
        <end position="163"/>
    </location>
</feature>
<dbReference type="PIRSF" id="PIRSF005900">
    <property type="entry name" value="Dps"/>
    <property type="match status" value="1"/>
</dbReference>
<dbReference type="InterPro" id="IPR008331">
    <property type="entry name" value="Ferritin_DPS_dom"/>
</dbReference>
<sequence>MAEALKTIAEPTTVETGVEDPKAVADSLAGVLSDTYNLLLKTHAYHWNVEGPLFYGIHHLTEEQYTDLFEATDVLAERMRALGQLAPMSIKAIVEGSVISDAPKNPTALDMVEDLAGDHEQVATRLHELIEVAEKHSDDVTADLATARSAFHEKAAWMLRAIAKS</sequence>
<dbReference type="Gene3D" id="1.20.1260.10">
    <property type="match status" value="1"/>
</dbReference>
<dbReference type="Pfam" id="PF00210">
    <property type="entry name" value="Ferritin"/>
    <property type="match status" value="1"/>
</dbReference>
<organism evidence="4 5">
    <name type="scientific">Actibacterium naphthalenivorans</name>
    <dbReference type="NCBI Taxonomy" id="1614693"/>
    <lineage>
        <taxon>Bacteria</taxon>
        <taxon>Pseudomonadati</taxon>
        <taxon>Pseudomonadota</taxon>
        <taxon>Alphaproteobacteria</taxon>
        <taxon>Rhodobacterales</taxon>
        <taxon>Roseobacteraceae</taxon>
        <taxon>Actibacterium</taxon>
    </lineage>
</organism>
<keyword evidence="4" id="KW-0238">DNA-binding</keyword>
<dbReference type="PRINTS" id="PR01346">
    <property type="entry name" value="HELNAPAPROT"/>
</dbReference>
<dbReference type="InterPro" id="IPR002177">
    <property type="entry name" value="DPS_DNA-bd"/>
</dbReference>
<dbReference type="InterPro" id="IPR009078">
    <property type="entry name" value="Ferritin-like_SF"/>
</dbReference>
<dbReference type="SUPFAM" id="SSF47240">
    <property type="entry name" value="Ferritin-like"/>
    <property type="match status" value="1"/>
</dbReference>
<dbReference type="GO" id="GO:0003677">
    <property type="term" value="F:DNA binding"/>
    <property type="evidence" value="ECO:0007669"/>
    <property type="project" value="UniProtKB-KW"/>
</dbReference>
<dbReference type="AlphaFoldDB" id="A0A840CB92"/>
<evidence type="ECO:0000256" key="1">
    <source>
        <dbReference type="ARBA" id="ARBA00009497"/>
    </source>
</evidence>
<dbReference type="PANTHER" id="PTHR42932:SF3">
    <property type="entry name" value="DNA PROTECTION DURING STARVATION PROTEIN"/>
    <property type="match status" value="1"/>
</dbReference>
<dbReference type="InterPro" id="IPR012347">
    <property type="entry name" value="Ferritin-like"/>
</dbReference>
<reference evidence="4" key="1">
    <citation type="submission" date="2020-08" db="EMBL/GenBank/DDBJ databases">
        <title>Genomic Encyclopedia of Type Strains, Phase IV (KMG-IV): sequencing the most valuable type-strain genomes for metagenomic binning, comparative biology and taxonomic classification.</title>
        <authorList>
            <person name="Goeker M."/>
        </authorList>
    </citation>
    <scope>NUCLEOTIDE SEQUENCE [LARGE SCALE GENOMIC DNA]</scope>
    <source>
        <strain evidence="4">DSM 105040</strain>
    </source>
</reference>
<evidence type="ECO:0000313" key="4">
    <source>
        <dbReference type="EMBL" id="MBB4023334.1"/>
    </source>
</evidence>
<protein>
    <submittedName>
        <fullName evidence="4">Starvation-inducible DNA-binding protein</fullName>
    </submittedName>
</protein>
<accession>A0A840CB92</accession>
<evidence type="ECO:0000259" key="3">
    <source>
        <dbReference type="Pfam" id="PF00210"/>
    </source>
</evidence>